<dbReference type="EMBL" id="JAWXXV010000001">
    <property type="protein sequence ID" value="MDX5983581.1"/>
    <property type="molecule type" value="Genomic_DNA"/>
</dbReference>
<organism evidence="1 2">
    <name type="scientific">Sphingomonas echinoides</name>
    <dbReference type="NCBI Taxonomy" id="59803"/>
    <lineage>
        <taxon>Bacteria</taxon>
        <taxon>Pseudomonadati</taxon>
        <taxon>Pseudomonadota</taxon>
        <taxon>Alphaproteobacteria</taxon>
        <taxon>Sphingomonadales</taxon>
        <taxon>Sphingomonadaceae</taxon>
        <taxon>Sphingomonas</taxon>
    </lineage>
</organism>
<sequence length="269" mass="27935">MTDASAVRLVVSDVDGTLVDRAKQITPGVAAAVARLRAAGLPFTIISARPRSGLMPIAEALAIDAPMGAFNGGTVFTRDGRVTCHHVVDRAVVEAAFAAARGLAVDTWVFADDLWYASTDAGAHVTSERIASNQAPVVTQDFSGLYDRVDKITFVSDAPTLLVDLHASLQPYAAQATIAQSQTYYLDITALSANKGDGVATLAEVIGVPLAETAVFGDQANDLPMFARAGLSFAMGQGPEAVRAQADHVVAGNDRDGVAEAIDAILAGR</sequence>
<dbReference type="SFLD" id="SFLDS00003">
    <property type="entry name" value="Haloacid_Dehalogenase"/>
    <property type="match status" value="1"/>
</dbReference>
<accession>A0ABU4PHQ9</accession>
<dbReference type="Gene3D" id="3.30.1240.10">
    <property type="match status" value="1"/>
</dbReference>
<protein>
    <submittedName>
        <fullName evidence="1">Cof-type HAD-IIB family hydrolase</fullName>
    </submittedName>
</protein>
<name>A0ABU4PHQ9_9SPHN</name>
<dbReference type="SUPFAM" id="SSF56784">
    <property type="entry name" value="HAD-like"/>
    <property type="match status" value="1"/>
</dbReference>
<dbReference type="PANTHER" id="PTHR10000:SF8">
    <property type="entry name" value="HAD SUPERFAMILY HYDROLASE-LIKE, TYPE 3"/>
    <property type="match status" value="1"/>
</dbReference>
<dbReference type="NCBIfam" id="TIGR01484">
    <property type="entry name" value="HAD-SF-IIB"/>
    <property type="match status" value="1"/>
</dbReference>
<dbReference type="PROSITE" id="PS01229">
    <property type="entry name" value="COF_2"/>
    <property type="match status" value="1"/>
</dbReference>
<dbReference type="GO" id="GO:0016787">
    <property type="term" value="F:hydrolase activity"/>
    <property type="evidence" value="ECO:0007669"/>
    <property type="project" value="UniProtKB-KW"/>
</dbReference>
<reference evidence="1 2" key="1">
    <citation type="submission" date="2023-11" db="EMBL/GenBank/DDBJ databases">
        <title>MicrobeMod: A computational toolkit for identifying prokaryotic methylation and restriction-modification with nanopore sequencing.</title>
        <authorList>
            <person name="Crits-Christoph A."/>
            <person name="Kang S.C."/>
            <person name="Lee H."/>
            <person name="Ostrov N."/>
        </authorList>
    </citation>
    <scope>NUCLEOTIDE SEQUENCE [LARGE SCALE GENOMIC DNA]</scope>
    <source>
        <strain evidence="1 2">ATCC 14820</strain>
    </source>
</reference>
<dbReference type="SFLD" id="SFLDG01140">
    <property type="entry name" value="C2.B:_Phosphomannomutase_and_P"/>
    <property type="match status" value="1"/>
</dbReference>
<evidence type="ECO:0000313" key="1">
    <source>
        <dbReference type="EMBL" id="MDX5983581.1"/>
    </source>
</evidence>
<dbReference type="RefSeq" id="WP_010404821.1">
    <property type="nucleotide sequence ID" value="NZ_JAWXXV010000001.1"/>
</dbReference>
<proteinExistence type="predicted"/>
<evidence type="ECO:0000313" key="2">
    <source>
        <dbReference type="Proteomes" id="UP001279660"/>
    </source>
</evidence>
<dbReference type="InterPro" id="IPR036412">
    <property type="entry name" value="HAD-like_sf"/>
</dbReference>
<dbReference type="PANTHER" id="PTHR10000">
    <property type="entry name" value="PHOSPHOSERINE PHOSPHATASE"/>
    <property type="match status" value="1"/>
</dbReference>
<keyword evidence="2" id="KW-1185">Reference proteome</keyword>
<dbReference type="InterPro" id="IPR000150">
    <property type="entry name" value="Cof"/>
</dbReference>
<keyword evidence="1" id="KW-0378">Hydrolase</keyword>
<dbReference type="Proteomes" id="UP001279660">
    <property type="component" value="Unassembled WGS sequence"/>
</dbReference>
<dbReference type="Pfam" id="PF08282">
    <property type="entry name" value="Hydrolase_3"/>
    <property type="match status" value="1"/>
</dbReference>
<comment type="caution">
    <text evidence="1">The sequence shown here is derived from an EMBL/GenBank/DDBJ whole genome shotgun (WGS) entry which is preliminary data.</text>
</comment>
<dbReference type="NCBIfam" id="TIGR00099">
    <property type="entry name" value="Cof-subfamily"/>
    <property type="match status" value="1"/>
</dbReference>
<dbReference type="Gene3D" id="3.40.50.1000">
    <property type="entry name" value="HAD superfamily/HAD-like"/>
    <property type="match status" value="1"/>
</dbReference>
<dbReference type="InterPro" id="IPR023214">
    <property type="entry name" value="HAD_sf"/>
</dbReference>
<dbReference type="InterPro" id="IPR006379">
    <property type="entry name" value="HAD-SF_hydro_IIB"/>
</dbReference>
<gene>
    <name evidence="1" type="ORF">SIL82_04855</name>
</gene>